<dbReference type="Proteomes" id="UP000814140">
    <property type="component" value="Unassembled WGS sequence"/>
</dbReference>
<reference evidence="1" key="2">
    <citation type="journal article" date="2022" name="New Phytol.">
        <title>Evolutionary transition to the ectomycorrhizal habit in the genomes of a hyperdiverse lineage of mushroom-forming fungi.</title>
        <authorList>
            <person name="Looney B."/>
            <person name="Miyauchi S."/>
            <person name="Morin E."/>
            <person name="Drula E."/>
            <person name="Courty P.E."/>
            <person name="Kohler A."/>
            <person name="Kuo A."/>
            <person name="LaButti K."/>
            <person name="Pangilinan J."/>
            <person name="Lipzen A."/>
            <person name="Riley R."/>
            <person name="Andreopoulos W."/>
            <person name="He G."/>
            <person name="Johnson J."/>
            <person name="Nolan M."/>
            <person name="Tritt A."/>
            <person name="Barry K.W."/>
            <person name="Grigoriev I.V."/>
            <person name="Nagy L.G."/>
            <person name="Hibbett D."/>
            <person name="Henrissat B."/>
            <person name="Matheny P.B."/>
            <person name="Labbe J."/>
            <person name="Martin F.M."/>
        </authorList>
    </citation>
    <scope>NUCLEOTIDE SEQUENCE</scope>
    <source>
        <strain evidence="1">HHB10654</strain>
    </source>
</reference>
<comment type="caution">
    <text evidence="1">The sequence shown here is derived from an EMBL/GenBank/DDBJ whole genome shotgun (WGS) entry which is preliminary data.</text>
</comment>
<sequence length="441" mass="49615">MSKRFQPTPEQVALQEARRLKKLQTASSRPIVPAVDLRKGKIVERPWVAVQEGREPCVQRITLMTWNLLAQCLVRRDLFPTSDCLKAAEREHMIYHELLSSSADIMCLQEVDRLEKLIPVIEGGNYSHVFAAGPRKKHGLLIAFRKDAYETRGTHVVHYDDVNVRVEGSECARKGSSFRTKNIASIVALGKIGGNDGEGIIVATTHLFWHPLYAYERARQAGILLREILKFREENGMSHWPCILAGDFNFPPDDPGYTLLAGDPLLAKQEERLVYSRVVHVSIDPSVPLTEPKAAEDDEDGDSATKKVFKNTRLAQEEDGLLNPTELSELFSTASRPRSAYDAGQRVLQEHGQAPARCGERLSMPAQRLGAFEPEWTSYTHYWKTVLDYIFVIDPVDQHSTVLRLLQPHKTESMDPGLPRKGVSGSDHVSLAVELEWHNSQ</sequence>
<evidence type="ECO:0000313" key="2">
    <source>
        <dbReference type="Proteomes" id="UP000814140"/>
    </source>
</evidence>
<proteinExistence type="predicted"/>
<organism evidence="1 2">
    <name type="scientific">Artomyces pyxidatus</name>
    <dbReference type="NCBI Taxonomy" id="48021"/>
    <lineage>
        <taxon>Eukaryota</taxon>
        <taxon>Fungi</taxon>
        <taxon>Dikarya</taxon>
        <taxon>Basidiomycota</taxon>
        <taxon>Agaricomycotina</taxon>
        <taxon>Agaricomycetes</taxon>
        <taxon>Russulales</taxon>
        <taxon>Auriscalpiaceae</taxon>
        <taxon>Artomyces</taxon>
    </lineage>
</organism>
<accession>A0ACB8TIU5</accession>
<gene>
    <name evidence="1" type="ORF">BV25DRAFT_1818733</name>
</gene>
<keyword evidence="2" id="KW-1185">Reference proteome</keyword>
<name>A0ACB8TIU5_9AGAM</name>
<reference evidence="1" key="1">
    <citation type="submission" date="2021-03" db="EMBL/GenBank/DDBJ databases">
        <authorList>
            <consortium name="DOE Joint Genome Institute"/>
            <person name="Ahrendt S."/>
            <person name="Looney B.P."/>
            <person name="Miyauchi S."/>
            <person name="Morin E."/>
            <person name="Drula E."/>
            <person name="Courty P.E."/>
            <person name="Chicoki N."/>
            <person name="Fauchery L."/>
            <person name="Kohler A."/>
            <person name="Kuo A."/>
            <person name="Labutti K."/>
            <person name="Pangilinan J."/>
            <person name="Lipzen A."/>
            <person name="Riley R."/>
            <person name="Andreopoulos W."/>
            <person name="He G."/>
            <person name="Johnson J."/>
            <person name="Barry K.W."/>
            <person name="Grigoriev I.V."/>
            <person name="Nagy L."/>
            <person name="Hibbett D."/>
            <person name="Henrissat B."/>
            <person name="Matheny P.B."/>
            <person name="Labbe J."/>
            <person name="Martin F."/>
        </authorList>
    </citation>
    <scope>NUCLEOTIDE SEQUENCE</scope>
    <source>
        <strain evidence="1">HHB10654</strain>
    </source>
</reference>
<keyword evidence="1" id="KW-0378">Hydrolase</keyword>
<dbReference type="EMBL" id="MU277188">
    <property type="protein sequence ID" value="KAI0068339.1"/>
    <property type="molecule type" value="Genomic_DNA"/>
</dbReference>
<keyword evidence="1" id="KW-0255">Endonuclease</keyword>
<keyword evidence="1" id="KW-0540">Nuclease</keyword>
<protein>
    <submittedName>
        <fullName evidence="1">Endonuclease/exonuclease/phosphatase</fullName>
    </submittedName>
</protein>
<evidence type="ECO:0000313" key="1">
    <source>
        <dbReference type="EMBL" id="KAI0068339.1"/>
    </source>
</evidence>